<dbReference type="GO" id="GO:0032446">
    <property type="term" value="P:protein modification by small protein conjugation"/>
    <property type="evidence" value="ECO:0007669"/>
    <property type="project" value="TreeGrafter"/>
</dbReference>
<keyword evidence="5" id="KW-0813">Transport</keyword>
<dbReference type="GO" id="GO:0015031">
    <property type="term" value="P:protein transport"/>
    <property type="evidence" value="ECO:0007669"/>
    <property type="project" value="UniProtKB-KW"/>
</dbReference>
<evidence type="ECO:0000256" key="7">
    <source>
        <dbReference type="ARBA" id="ARBA00029833"/>
    </source>
</evidence>
<comment type="similarity">
    <text evidence="1">Belongs to the ATG10 family.</text>
</comment>
<reference evidence="8" key="2">
    <citation type="journal article" date="2023" name="IMA Fungus">
        <title>Comparative genomic study of the Penicillium genus elucidates a diverse pangenome and 15 lateral gene transfer events.</title>
        <authorList>
            <person name="Petersen C."/>
            <person name="Sorensen T."/>
            <person name="Nielsen M.R."/>
            <person name="Sondergaard T.E."/>
            <person name="Sorensen J.L."/>
            <person name="Fitzpatrick D.A."/>
            <person name="Frisvad J.C."/>
            <person name="Nielsen K.L."/>
        </authorList>
    </citation>
    <scope>NUCLEOTIDE SEQUENCE</scope>
    <source>
        <strain evidence="8">IBT 34128</strain>
    </source>
</reference>
<dbReference type="EMBL" id="JAPMSZ010000011">
    <property type="protein sequence ID" value="KAJ5084332.1"/>
    <property type="molecule type" value="Genomic_DNA"/>
</dbReference>
<organism evidence="8 9">
    <name type="scientific">Penicillium alfredii</name>
    <dbReference type="NCBI Taxonomy" id="1506179"/>
    <lineage>
        <taxon>Eukaryota</taxon>
        <taxon>Fungi</taxon>
        <taxon>Dikarya</taxon>
        <taxon>Ascomycota</taxon>
        <taxon>Pezizomycotina</taxon>
        <taxon>Eurotiomycetes</taxon>
        <taxon>Eurotiomycetidae</taxon>
        <taxon>Eurotiales</taxon>
        <taxon>Aspergillaceae</taxon>
        <taxon>Penicillium</taxon>
    </lineage>
</organism>
<dbReference type="InterPro" id="IPR007135">
    <property type="entry name" value="Atg3/Atg10"/>
</dbReference>
<dbReference type="GO" id="GO:0000422">
    <property type="term" value="P:autophagy of mitochondrion"/>
    <property type="evidence" value="ECO:0007669"/>
    <property type="project" value="TreeGrafter"/>
</dbReference>
<keyword evidence="6" id="KW-0072">Autophagy</keyword>
<dbReference type="GeneID" id="81398605"/>
<comment type="caution">
    <text evidence="8">The sequence shown here is derived from an EMBL/GenBank/DDBJ whole genome shotgun (WGS) entry which is preliminary data.</text>
</comment>
<evidence type="ECO:0000256" key="2">
    <source>
        <dbReference type="ARBA" id="ARBA00021099"/>
    </source>
</evidence>
<evidence type="ECO:0000256" key="5">
    <source>
        <dbReference type="ARBA" id="ARBA00022927"/>
    </source>
</evidence>
<dbReference type="GO" id="GO:0061651">
    <property type="term" value="F:Atg12 conjugating enzyme activity"/>
    <property type="evidence" value="ECO:0007669"/>
    <property type="project" value="TreeGrafter"/>
</dbReference>
<dbReference type="Proteomes" id="UP001141434">
    <property type="component" value="Unassembled WGS sequence"/>
</dbReference>
<sequence>MLSAFPVLTVEEFDAACRALVEMAPKEGGWSMRLVTTVSLPSHASTDGVFFGPGRLIGVFLFFFFFEFNSTRQMVPASISHNASRRSRANNWPILPKRLWNMIRSAIFASRDMSTCPDSSPQEALIRDPSPSLHIDYNIQLSPTYRVPVLYFALRSTHAPLGLDAVYQYVVPEQYKKELKSVGVMGGISFGYHPDSGAPAFFVHPCNTANAMAHTADAQSVTPAIYLLIWLGLVGHCVNLHVPREFFAQDGTSPA</sequence>
<evidence type="ECO:0000256" key="6">
    <source>
        <dbReference type="ARBA" id="ARBA00023006"/>
    </source>
</evidence>
<proteinExistence type="inferred from homology"/>
<dbReference type="PANTHER" id="PTHR14957">
    <property type="entry name" value="UBIQUITIN-LIKE-CONJUGATING ENZYME ATG10"/>
    <property type="match status" value="1"/>
</dbReference>
<protein>
    <recommendedName>
        <fullName evidence="2">Ubiquitin-like-conjugating enzyme ATG10</fullName>
    </recommendedName>
    <alternativeName>
        <fullName evidence="7">Autophagy-related protein 10</fullName>
    </alternativeName>
</protein>
<evidence type="ECO:0000256" key="4">
    <source>
        <dbReference type="ARBA" id="ARBA00022786"/>
    </source>
</evidence>
<dbReference type="Pfam" id="PF03987">
    <property type="entry name" value="Autophagy_act_C"/>
    <property type="match status" value="1"/>
</dbReference>
<dbReference type="Gene3D" id="3.30.1460.50">
    <property type="match status" value="1"/>
</dbReference>
<reference evidence="8" key="1">
    <citation type="submission" date="2022-11" db="EMBL/GenBank/DDBJ databases">
        <authorList>
            <person name="Petersen C."/>
        </authorList>
    </citation>
    <scope>NUCLEOTIDE SEQUENCE</scope>
    <source>
        <strain evidence="8">IBT 34128</strain>
    </source>
</reference>
<dbReference type="PANTHER" id="PTHR14957:SF1">
    <property type="entry name" value="UBIQUITIN-LIKE-CONJUGATING ENZYME ATG10"/>
    <property type="match status" value="1"/>
</dbReference>
<evidence type="ECO:0000313" key="8">
    <source>
        <dbReference type="EMBL" id="KAJ5084332.1"/>
    </source>
</evidence>
<evidence type="ECO:0000256" key="1">
    <source>
        <dbReference type="ARBA" id="ARBA00005696"/>
    </source>
</evidence>
<dbReference type="RefSeq" id="XP_056507729.1">
    <property type="nucleotide sequence ID" value="XM_056659436.1"/>
</dbReference>
<evidence type="ECO:0000256" key="3">
    <source>
        <dbReference type="ARBA" id="ARBA00022679"/>
    </source>
</evidence>
<keyword evidence="3" id="KW-0808">Transferase</keyword>
<dbReference type="GO" id="GO:0005829">
    <property type="term" value="C:cytosol"/>
    <property type="evidence" value="ECO:0007669"/>
    <property type="project" value="TreeGrafter"/>
</dbReference>
<gene>
    <name evidence="8" type="ORF">NUU61_008911</name>
</gene>
<dbReference type="AlphaFoldDB" id="A0A9W9JX62"/>
<keyword evidence="9" id="KW-1185">Reference proteome</keyword>
<accession>A0A9W9JX62</accession>
<dbReference type="OrthoDB" id="4089664at2759"/>
<keyword evidence="4" id="KW-0833">Ubl conjugation pathway</keyword>
<keyword evidence="5" id="KW-0653">Protein transport</keyword>
<name>A0A9W9JX62_9EURO</name>
<dbReference type="GO" id="GO:0000045">
    <property type="term" value="P:autophagosome assembly"/>
    <property type="evidence" value="ECO:0007669"/>
    <property type="project" value="TreeGrafter"/>
</dbReference>
<evidence type="ECO:0000313" key="9">
    <source>
        <dbReference type="Proteomes" id="UP001141434"/>
    </source>
</evidence>